<dbReference type="EMBL" id="CM007366">
    <property type="protein sequence ID" value="OIW09072.1"/>
    <property type="molecule type" value="Genomic_DNA"/>
</dbReference>
<feature type="repeat" description="PPR" evidence="3">
    <location>
        <begin position="268"/>
        <end position="302"/>
    </location>
</feature>
<dbReference type="InterPro" id="IPR011990">
    <property type="entry name" value="TPR-like_helical_dom_sf"/>
</dbReference>
<feature type="compositionally biased region" description="Basic residues" evidence="4">
    <location>
        <begin position="1"/>
        <end position="12"/>
    </location>
</feature>
<dbReference type="PANTHER" id="PTHR47939:SF7">
    <property type="entry name" value="REPEAT-CONTAINING PROTEIN, PUTATIVE-RELATED"/>
    <property type="match status" value="1"/>
</dbReference>
<dbReference type="AlphaFoldDB" id="A0A1J7H8A9"/>
<reference evidence="5 6" key="1">
    <citation type="journal article" date="2017" name="Plant Biotechnol. J.">
        <title>A comprehensive draft genome sequence for lupin (Lupinus angustifolius), an emerging health food: insights into plant-microbe interactions and legume evolution.</title>
        <authorList>
            <person name="Hane J.K."/>
            <person name="Ming Y."/>
            <person name="Kamphuis L.G."/>
            <person name="Nelson M.N."/>
            <person name="Garg G."/>
            <person name="Atkins C.A."/>
            <person name="Bayer P.E."/>
            <person name="Bravo A."/>
            <person name="Bringans S."/>
            <person name="Cannon S."/>
            <person name="Edwards D."/>
            <person name="Foley R."/>
            <person name="Gao L.L."/>
            <person name="Harrison M.J."/>
            <person name="Huang W."/>
            <person name="Hurgobin B."/>
            <person name="Li S."/>
            <person name="Liu C.W."/>
            <person name="McGrath A."/>
            <person name="Morahan G."/>
            <person name="Murray J."/>
            <person name="Weller J."/>
            <person name="Jian J."/>
            <person name="Singh K.B."/>
        </authorList>
    </citation>
    <scope>NUCLEOTIDE SEQUENCE [LARGE SCALE GENOMIC DNA]</scope>
    <source>
        <strain evidence="6">cv. Tanjil</strain>
        <tissue evidence="5">Whole plant</tissue>
    </source>
</reference>
<dbReference type="NCBIfam" id="TIGR00756">
    <property type="entry name" value="PPR"/>
    <property type="match status" value="3"/>
</dbReference>
<dbReference type="SUPFAM" id="SSF101447">
    <property type="entry name" value="Formin homology 2 domain (FH2 domain)"/>
    <property type="match status" value="1"/>
</dbReference>
<dbReference type="Proteomes" id="UP000188354">
    <property type="component" value="Chromosome LG06"/>
</dbReference>
<organism evidence="5 6">
    <name type="scientific">Lupinus angustifolius</name>
    <name type="common">Narrow-leaved blue lupine</name>
    <dbReference type="NCBI Taxonomy" id="3871"/>
    <lineage>
        <taxon>Eukaryota</taxon>
        <taxon>Viridiplantae</taxon>
        <taxon>Streptophyta</taxon>
        <taxon>Embryophyta</taxon>
        <taxon>Tracheophyta</taxon>
        <taxon>Spermatophyta</taxon>
        <taxon>Magnoliopsida</taxon>
        <taxon>eudicotyledons</taxon>
        <taxon>Gunneridae</taxon>
        <taxon>Pentapetalae</taxon>
        <taxon>rosids</taxon>
        <taxon>fabids</taxon>
        <taxon>Fabales</taxon>
        <taxon>Fabaceae</taxon>
        <taxon>Papilionoideae</taxon>
        <taxon>50 kb inversion clade</taxon>
        <taxon>genistoids sensu lato</taxon>
        <taxon>core genistoids</taxon>
        <taxon>Genisteae</taxon>
        <taxon>Lupinus</taxon>
    </lineage>
</organism>
<dbReference type="Pfam" id="PF13041">
    <property type="entry name" value="PPR_2"/>
    <property type="match status" value="2"/>
</dbReference>
<dbReference type="Gene3D" id="1.25.40.10">
    <property type="entry name" value="Tetratricopeptide repeat domain"/>
    <property type="match status" value="2"/>
</dbReference>
<evidence type="ECO:0000256" key="1">
    <source>
        <dbReference type="ARBA" id="ARBA00007626"/>
    </source>
</evidence>
<proteinExistence type="inferred from homology"/>
<dbReference type="KEGG" id="lang:109351175"/>
<sequence length="387" mass="44232">MLSLRPSRRFRHFSAASTAPPPPPPPPPALHQLKSERDPDKLFHLFKSNATNRLIVENRFVFDDTVSRLAGAKRFDYIENLLEQQKALPQGRREGFMVRIIMLYGKAGMINHAVKTFRDLHLFRCRRTVKSFNAALNVLSKTRDFDSIVRFLGEAGRFDIRIDVCSANIAVKAFCESGKLQEAYLFMLESENNGITPDVVTYTTLISVFYKNRRWEIGNGLWNRMVLKGCMPNLATFNVRIQFLVSARRAWDANTLMDLMQRVGVAPDEVTFNLVIKGFCQAGFIDMAKRVYSALHGRGYKPNLKIYQTMIHYLCKSRDFGFACTMCKDSMQKNWFPNVDTIYLLLEGLKRNGQIHKAQMIVTLAEKRNPPFSSGHLAAMQSILSKS</sequence>
<gene>
    <name evidence="5" type="ORF">TanjilG_16299</name>
</gene>
<name>A0A1J7H8A9_LUPAN</name>
<comment type="similarity">
    <text evidence="1">Belongs to the PPR family. P subfamily.</text>
</comment>
<evidence type="ECO:0000256" key="2">
    <source>
        <dbReference type="ARBA" id="ARBA00022737"/>
    </source>
</evidence>
<dbReference type="InterPro" id="IPR002885">
    <property type="entry name" value="PPR_rpt"/>
</dbReference>
<feature type="repeat" description="PPR" evidence="3">
    <location>
        <begin position="198"/>
        <end position="232"/>
    </location>
</feature>
<evidence type="ECO:0000256" key="3">
    <source>
        <dbReference type="PROSITE-ProRule" id="PRU00708"/>
    </source>
</evidence>
<evidence type="ECO:0000313" key="5">
    <source>
        <dbReference type="EMBL" id="OIW09072.1"/>
    </source>
</evidence>
<protein>
    <recommendedName>
        <fullName evidence="7">Pentacotripeptide-repeat region of PRORP domain-containing protein</fullName>
    </recommendedName>
</protein>
<dbReference type="PANTHER" id="PTHR47939">
    <property type="entry name" value="MEMBRANE-ASSOCIATED SALT-INDUCIBLE PROTEIN-LIKE"/>
    <property type="match status" value="1"/>
</dbReference>
<feature type="compositionally biased region" description="Pro residues" evidence="4">
    <location>
        <begin position="19"/>
        <end position="29"/>
    </location>
</feature>
<dbReference type="InterPro" id="IPR050667">
    <property type="entry name" value="PPR-containing_protein"/>
</dbReference>
<feature type="region of interest" description="Disordered" evidence="4">
    <location>
        <begin position="1"/>
        <end position="32"/>
    </location>
</feature>
<feature type="repeat" description="PPR" evidence="3">
    <location>
        <begin position="163"/>
        <end position="197"/>
    </location>
</feature>
<evidence type="ECO:0008006" key="7">
    <source>
        <dbReference type="Google" id="ProtNLM"/>
    </source>
</evidence>
<dbReference type="OMA" id="MAYTMCK"/>
<evidence type="ECO:0000313" key="6">
    <source>
        <dbReference type="Proteomes" id="UP000188354"/>
    </source>
</evidence>
<dbReference type="PROSITE" id="PS51375">
    <property type="entry name" value="PPR"/>
    <property type="match status" value="3"/>
</dbReference>
<keyword evidence="6" id="KW-1185">Reference proteome</keyword>
<dbReference type="OrthoDB" id="185373at2759"/>
<keyword evidence="2" id="KW-0677">Repeat</keyword>
<evidence type="ECO:0000256" key="4">
    <source>
        <dbReference type="SAM" id="MobiDB-lite"/>
    </source>
</evidence>
<accession>A0A1J7H8A9</accession>
<dbReference type="Gramene" id="OIW09072">
    <property type="protein sequence ID" value="OIW09072"/>
    <property type="gene ID" value="TanjilG_16299"/>
</dbReference>
<dbReference type="Pfam" id="PF01535">
    <property type="entry name" value="PPR"/>
    <property type="match status" value="1"/>
</dbReference>